<keyword evidence="1" id="KW-0472">Membrane</keyword>
<dbReference type="EMBL" id="AYKW01000001">
    <property type="protein sequence ID" value="PIL37748.1"/>
    <property type="molecule type" value="Genomic_DNA"/>
</dbReference>
<proteinExistence type="predicted"/>
<dbReference type="Proteomes" id="UP000230002">
    <property type="component" value="Unassembled WGS sequence"/>
</dbReference>
<name>A0A2G8SW60_9APHY</name>
<dbReference type="OrthoDB" id="2501127at2759"/>
<comment type="caution">
    <text evidence="2">The sequence shown here is derived from an EMBL/GenBank/DDBJ whole genome shotgun (WGS) entry which is preliminary data.</text>
</comment>
<feature type="transmembrane region" description="Helical" evidence="1">
    <location>
        <begin position="53"/>
        <end position="71"/>
    </location>
</feature>
<feature type="transmembrane region" description="Helical" evidence="1">
    <location>
        <begin position="92"/>
        <end position="113"/>
    </location>
</feature>
<keyword evidence="1" id="KW-0812">Transmembrane</keyword>
<evidence type="ECO:0000256" key="1">
    <source>
        <dbReference type="SAM" id="Phobius"/>
    </source>
</evidence>
<evidence type="ECO:0000313" key="3">
    <source>
        <dbReference type="Proteomes" id="UP000230002"/>
    </source>
</evidence>
<accession>A0A2G8SW60</accession>
<protein>
    <recommendedName>
        <fullName evidence="4">MARVEL domain-containing protein</fullName>
    </recommendedName>
</protein>
<dbReference type="STRING" id="1077348.A0A2G8SW60"/>
<feature type="transmembrane region" description="Helical" evidence="1">
    <location>
        <begin position="133"/>
        <end position="154"/>
    </location>
</feature>
<sequence length="180" mass="20084">MDAIHTVIRLPLYIILWVFSGLLFILTAVRLNYTLHLPRGDPLNHGRDFYDPIVAELLVVSLMTLGTIPLVKGWVPNFNLVTSTASRNLFELVGLSVLWLLWLVGCVVSTSIWPSLSFCYQFEPCRVLTAMMAFAWLGWIVLVGLIVVAILSAVSKVRPARAPMMVEWASPSQMARSVTV</sequence>
<feature type="transmembrane region" description="Helical" evidence="1">
    <location>
        <begin position="12"/>
        <end position="33"/>
    </location>
</feature>
<evidence type="ECO:0000313" key="2">
    <source>
        <dbReference type="EMBL" id="PIL37748.1"/>
    </source>
</evidence>
<organism evidence="2 3">
    <name type="scientific">Ganoderma sinense ZZ0214-1</name>
    <dbReference type="NCBI Taxonomy" id="1077348"/>
    <lineage>
        <taxon>Eukaryota</taxon>
        <taxon>Fungi</taxon>
        <taxon>Dikarya</taxon>
        <taxon>Basidiomycota</taxon>
        <taxon>Agaricomycotina</taxon>
        <taxon>Agaricomycetes</taxon>
        <taxon>Polyporales</taxon>
        <taxon>Polyporaceae</taxon>
        <taxon>Ganoderma</taxon>
    </lineage>
</organism>
<keyword evidence="1" id="KW-1133">Transmembrane helix</keyword>
<gene>
    <name evidence="2" type="ORF">GSI_01442</name>
</gene>
<dbReference type="AlphaFoldDB" id="A0A2G8SW60"/>
<reference evidence="2 3" key="1">
    <citation type="journal article" date="2015" name="Sci. Rep.">
        <title>Chromosome-level genome map provides insights into diverse defense mechanisms in the medicinal fungus Ganoderma sinense.</title>
        <authorList>
            <person name="Zhu Y."/>
            <person name="Xu J."/>
            <person name="Sun C."/>
            <person name="Zhou S."/>
            <person name="Xu H."/>
            <person name="Nelson D.R."/>
            <person name="Qian J."/>
            <person name="Song J."/>
            <person name="Luo H."/>
            <person name="Xiang L."/>
            <person name="Li Y."/>
            <person name="Xu Z."/>
            <person name="Ji A."/>
            <person name="Wang L."/>
            <person name="Lu S."/>
            <person name="Hayward A."/>
            <person name="Sun W."/>
            <person name="Li X."/>
            <person name="Schwartz D.C."/>
            <person name="Wang Y."/>
            <person name="Chen S."/>
        </authorList>
    </citation>
    <scope>NUCLEOTIDE SEQUENCE [LARGE SCALE GENOMIC DNA]</scope>
    <source>
        <strain evidence="2 3">ZZ0214-1</strain>
    </source>
</reference>
<evidence type="ECO:0008006" key="4">
    <source>
        <dbReference type="Google" id="ProtNLM"/>
    </source>
</evidence>
<keyword evidence="3" id="KW-1185">Reference proteome</keyword>